<keyword evidence="5" id="KW-0694">RNA-binding</keyword>
<dbReference type="Gene3D" id="3.30.230.70">
    <property type="entry name" value="GHMP Kinase, N-terminal domain"/>
    <property type="match status" value="1"/>
</dbReference>
<dbReference type="GO" id="GO:0000176">
    <property type="term" value="C:nuclear exosome (RNase complex)"/>
    <property type="evidence" value="ECO:0007669"/>
    <property type="project" value="UniProtKB-ARBA"/>
</dbReference>
<dbReference type="CDD" id="cd11368">
    <property type="entry name" value="RNase_PH_RRP45"/>
    <property type="match status" value="1"/>
</dbReference>
<dbReference type="GO" id="GO:0016075">
    <property type="term" value="P:rRNA catabolic process"/>
    <property type="evidence" value="ECO:0007669"/>
    <property type="project" value="TreeGrafter"/>
</dbReference>
<protein>
    <recommendedName>
        <fullName evidence="11">Exosome complex component RRP45</fullName>
    </recommendedName>
</protein>
<dbReference type="InterPro" id="IPR020568">
    <property type="entry name" value="Ribosomal_Su5_D2-typ_SF"/>
</dbReference>
<dbReference type="InterPro" id="IPR050590">
    <property type="entry name" value="Exosome_comp_Rrp42_subfam"/>
</dbReference>
<dbReference type="InterPro" id="IPR036345">
    <property type="entry name" value="ExoRNase_PH_dom2_sf"/>
</dbReference>
<evidence type="ECO:0000256" key="1">
    <source>
        <dbReference type="ARBA" id="ARBA00004123"/>
    </source>
</evidence>
<dbReference type="GO" id="GO:0034475">
    <property type="term" value="P:U4 snRNA 3'-end processing"/>
    <property type="evidence" value="ECO:0007669"/>
    <property type="project" value="TreeGrafter"/>
</dbReference>
<keyword evidence="4" id="KW-0963">Cytoplasm</keyword>
<dbReference type="SUPFAM" id="SSF54211">
    <property type="entry name" value="Ribosomal protein S5 domain 2-like"/>
    <property type="match status" value="1"/>
</dbReference>
<dbReference type="InterPro" id="IPR027408">
    <property type="entry name" value="PNPase/RNase_PH_dom_sf"/>
</dbReference>
<comment type="caution">
    <text evidence="9">The sequence shown here is derived from an EMBL/GenBank/DDBJ whole genome shotgun (WGS) entry which is preliminary data.</text>
</comment>
<dbReference type="InterPro" id="IPR001247">
    <property type="entry name" value="ExoRNase_PH_dom1"/>
</dbReference>
<evidence type="ECO:0000256" key="4">
    <source>
        <dbReference type="ARBA" id="ARBA00022490"/>
    </source>
</evidence>
<dbReference type="SUPFAM" id="SSF55666">
    <property type="entry name" value="Ribonuclease PH domain 2-like"/>
    <property type="match status" value="1"/>
</dbReference>
<proteinExistence type="inferred from homology"/>
<evidence type="ECO:0000313" key="10">
    <source>
        <dbReference type="Proteomes" id="UP000290288"/>
    </source>
</evidence>
<dbReference type="GO" id="GO:0071038">
    <property type="term" value="P:TRAMP-dependent tRNA surveillance pathway"/>
    <property type="evidence" value="ECO:0007669"/>
    <property type="project" value="TreeGrafter"/>
</dbReference>
<dbReference type="GO" id="GO:0034476">
    <property type="term" value="P:U5 snRNA 3'-end processing"/>
    <property type="evidence" value="ECO:0007669"/>
    <property type="project" value="TreeGrafter"/>
</dbReference>
<dbReference type="Proteomes" id="UP000290288">
    <property type="component" value="Unassembled WGS sequence"/>
</dbReference>
<accession>A0A4Q2DGZ2</accession>
<dbReference type="PANTHER" id="PTHR11097">
    <property type="entry name" value="EXOSOME COMPLEX EXONUCLEASE RIBOSOMAL RNA PROCESSING PROTEIN"/>
    <property type="match status" value="1"/>
</dbReference>
<reference evidence="9 10" key="1">
    <citation type="submission" date="2019-01" db="EMBL/GenBank/DDBJ databases">
        <title>Draft genome sequence of Psathyrella aberdarensis IHI B618.</title>
        <authorList>
            <person name="Buettner E."/>
            <person name="Kellner H."/>
        </authorList>
    </citation>
    <scope>NUCLEOTIDE SEQUENCE [LARGE SCALE GENOMIC DNA]</scope>
    <source>
        <strain evidence="9 10">IHI B618</strain>
    </source>
</reference>
<dbReference type="PANTHER" id="PTHR11097:SF14">
    <property type="entry name" value="EXOSOME COMPLEX COMPONENT RRP45"/>
    <property type="match status" value="1"/>
</dbReference>
<evidence type="ECO:0000256" key="6">
    <source>
        <dbReference type="ARBA" id="ARBA00023242"/>
    </source>
</evidence>
<dbReference type="GO" id="GO:0000177">
    <property type="term" value="C:cytoplasmic exosome (RNase complex)"/>
    <property type="evidence" value="ECO:0007669"/>
    <property type="project" value="TreeGrafter"/>
</dbReference>
<evidence type="ECO:0000259" key="8">
    <source>
        <dbReference type="Pfam" id="PF03725"/>
    </source>
</evidence>
<dbReference type="GO" id="GO:0071028">
    <property type="term" value="P:nuclear mRNA surveillance"/>
    <property type="evidence" value="ECO:0007669"/>
    <property type="project" value="TreeGrafter"/>
</dbReference>
<comment type="similarity">
    <text evidence="3">Belongs to the RNase PH family.</text>
</comment>
<dbReference type="Pfam" id="PF03725">
    <property type="entry name" value="RNase_PH_C"/>
    <property type="match status" value="1"/>
</dbReference>
<dbReference type="AlphaFoldDB" id="A0A4Q2DGZ2"/>
<evidence type="ECO:0000256" key="3">
    <source>
        <dbReference type="ARBA" id="ARBA00006678"/>
    </source>
</evidence>
<dbReference type="EMBL" id="SDEE01000218">
    <property type="protein sequence ID" value="RXW19137.1"/>
    <property type="molecule type" value="Genomic_DNA"/>
</dbReference>
<feature type="domain" description="Exoribonuclease phosphorolytic" evidence="7">
    <location>
        <begin position="41"/>
        <end position="163"/>
    </location>
</feature>
<feature type="domain" description="Exoribonuclease phosphorolytic" evidence="8">
    <location>
        <begin position="191"/>
        <end position="258"/>
    </location>
</feature>
<evidence type="ECO:0008006" key="11">
    <source>
        <dbReference type="Google" id="ProtNLM"/>
    </source>
</evidence>
<evidence type="ECO:0000256" key="2">
    <source>
        <dbReference type="ARBA" id="ARBA00004496"/>
    </source>
</evidence>
<evidence type="ECO:0000259" key="7">
    <source>
        <dbReference type="Pfam" id="PF01138"/>
    </source>
</evidence>
<dbReference type="InterPro" id="IPR015847">
    <property type="entry name" value="ExoRNase_PH_dom2"/>
</dbReference>
<gene>
    <name evidence="9" type="ORF">EST38_g6710</name>
</gene>
<name>A0A4Q2DGZ2_9AGAR</name>
<dbReference type="GO" id="GO:0071035">
    <property type="term" value="P:nuclear polyadenylation-dependent rRNA catabolic process"/>
    <property type="evidence" value="ECO:0007669"/>
    <property type="project" value="TreeGrafter"/>
</dbReference>
<keyword evidence="10" id="KW-1185">Reference proteome</keyword>
<dbReference type="OrthoDB" id="10264038at2759"/>
<evidence type="ECO:0000313" key="9">
    <source>
        <dbReference type="EMBL" id="RXW19137.1"/>
    </source>
</evidence>
<sequence>MRPPSPSIPEKEFLNTALKQNLRLDGRSPLEMRKPTLVFGPELGWVECSLGKTRVVANVEAKMVKPTPERPFEGIITIHSEISPMASSEYEPGRPSDEEVTITRMLDKVIKRSDAVDKESLCILAGQRVWHIRLTLHFLADAGNMLDCACLAGIVALRHFRRPEVEVIGDDEVIVHSPLERAPMPLAIHHSPFCFTFAFFADPETPPILDPSQLEQRLSAGTMSIALNAQKEICVLQKLGGVPQQTEEILRLVKVAVDQAKELTMTVDARLAADWETRHVEVR</sequence>
<dbReference type="STRING" id="2316362.A0A4Q2DGZ2"/>
<dbReference type="GO" id="GO:0034473">
    <property type="term" value="P:U1 snRNA 3'-end processing"/>
    <property type="evidence" value="ECO:0007669"/>
    <property type="project" value="TreeGrafter"/>
</dbReference>
<keyword evidence="6" id="KW-0539">Nucleus</keyword>
<dbReference type="GO" id="GO:0035925">
    <property type="term" value="F:mRNA 3'-UTR AU-rich region binding"/>
    <property type="evidence" value="ECO:0007669"/>
    <property type="project" value="TreeGrafter"/>
</dbReference>
<organism evidence="9 10">
    <name type="scientific">Candolleomyces aberdarensis</name>
    <dbReference type="NCBI Taxonomy" id="2316362"/>
    <lineage>
        <taxon>Eukaryota</taxon>
        <taxon>Fungi</taxon>
        <taxon>Dikarya</taxon>
        <taxon>Basidiomycota</taxon>
        <taxon>Agaricomycotina</taxon>
        <taxon>Agaricomycetes</taxon>
        <taxon>Agaricomycetidae</taxon>
        <taxon>Agaricales</taxon>
        <taxon>Agaricineae</taxon>
        <taxon>Psathyrellaceae</taxon>
        <taxon>Candolleomyces</taxon>
    </lineage>
</organism>
<comment type="subcellular location">
    <subcellularLocation>
        <location evidence="2">Cytoplasm</location>
    </subcellularLocation>
    <subcellularLocation>
        <location evidence="1">Nucleus</location>
    </subcellularLocation>
</comment>
<dbReference type="InterPro" id="IPR033100">
    <property type="entry name" value="Rrp45"/>
</dbReference>
<dbReference type="Pfam" id="PF01138">
    <property type="entry name" value="RNase_PH"/>
    <property type="match status" value="1"/>
</dbReference>
<dbReference type="GO" id="GO:0000467">
    <property type="term" value="P:exonucleolytic trimming to generate mature 3'-end of 5.8S rRNA from tricistronic rRNA transcript (SSU-rRNA, 5.8S rRNA, LSU-rRNA)"/>
    <property type="evidence" value="ECO:0007669"/>
    <property type="project" value="TreeGrafter"/>
</dbReference>
<evidence type="ECO:0000256" key="5">
    <source>
        <dbReference type="ARBA" id="ARBA00022884"/>
    </source>
</evidence>